<feature type="region of interest" description="Disordered" evidence="1">
    <location>
        <begin position="1"/>
        <end position="20"/>
    </location>
</feature>
<name>A0AAD1ZA92_9LAMI</name>
<gene>
    <name evidence="2" type="ORF">FPE_LOCUS12388</name>
</gene>
<dbReference type="EMBL" id="OU503042">
    <property type="protein sequence ID" value="CAI9764958.1"/>
    <property type="molecule type" value="Genomic_DNA"/>
</dbReference>
<sequence>MVASSLDQPTPPLSMHPHSGRASGLVMDALLINPAREAALPVTVVALCSATVLVIRHQCLNRACPPELAVARGNKATVRVEVPASLSINPNPILLHWRIE</sequence>
<proteinExistence type="predicted"/>
<evidence type="ECO:0000256" key="1">
    <source>
        <dbReference type="SAM" id="MobiDB-lite"/>
    </source>
</evidence>
<accession>A0AAD1ZA92</accession>
<reference evidence="2" key="1">
    <citation type="submission" date="2023-05" db="EMBL/GenBank/DDBJ databases">
        <authorList>
            <person name="Huff M."/>
        </authorList>
    </citation>
    <scope>NUCLEOTIDE SEQUENCE</scope>
</reference>
<dbReference type="Proteomes" id="UP000834106">
    <property type="component" value="Chromosome 7"/>
</dbReference>
<evidence type="ECO:0000313" key="3">
    <source>
        <dbReference type="Proteomes" id="UP000834106"/>
    </source>
</evidence>
<dbReference type="AlphaFoldDB" id="A0AAD1ZA92"/>
<evidence type="ECO:0000313" key="2">
    <source>
        <dbReference type="EMBL" id="CAI9764958.1"/>
    </source>
</evidence>
<keyword evidence="3" id="KW-1185">Reference proteome</keyword>
<protein>
    <submittedName>
        <fullName evidence="2">Uncharacterized protein</fullName>
    </submittedName>
</protein>
<organism evidence="2 3">
    <name type="scientific">Fraxinus pennsylvanica</name>
    <dbReference type="NCBI Taxonomy" id="56036"/>
    <lineage>
        <taxon>Eukaryota</taxon>
        <taxon>Viridiplantae</taxon>
        <taxon>Streptophyta</taxon>
        <taxon>Embryophyta</taxon>
        <taxon>Tracheophyta</taxon>
        <taxon>Spermatophyta</taxon>
        <taxon>Magnoliopsida</taxon>
        <taxon>eudicotyledons</taxon>
        <taxon>Gunneridae</taxon>
        <taxon>Pentapetalae</taxon>
        <taxon>asterids</taxon>
        <taxon>lamiids</taxon>
        <taxon>Lamiales</taxon>
        <taxon>Oleaceae</taxon>
        <taxon>Oleeae</taxon>
        <taxon>Fraxinus</taxon>
    </lineage>
</organism>